<dbReference type="InterPro" id="IPR042099">
    <property type="entry name" value="ANL_N_sf"/>
</dbReference>
<dbReference type="Pfam" id="PF00501">
    <property type="entry name" value="AMP-binding"/>
    <property type="match status" value="1"/>
</dbReference>
<comment type="similarity">
    <text evidence="1">Belongs to the ATP-dependent AMP-binding enzyme family.</text>
</comment>
<dbReference type="AlphaFoldDB" id="S4N238"/>
<comment type="caution">
    <text evidence="4">The sequence shown here is derived from an EMBL/GenBank/DDBJ whole genome shotgun (WGS) entry which is preliminary data.</text>
</comment>
<dbReference type="Gene3D" id="3.40.50.12780">
    <property type="entry name" value="N-terminal domain of ligase-like"/>
    <property type="match status" value="1"/>
</dbReference>
<evidence type="ECO:0000313" key="5">
    <source>
        <dbReference type="Proteomes" id="UP000015001"/>
    </source>
</evidence>
<dbReference type="HOGENOM" id="CLU_1488200_0_0_11"/>
<evidence type="ECO:0000259" key="3">
    <source>
        <dbReference type="Pfam" id="PF00501"/>
    </source>
</evidence>
<keyword evidence="2 4" id="KW-0436">Ligase</keyword>
<evidence type="ECO:0000313" key="4">
    <source>
        <dbReference type="EMBL" id="EPJ40947.1"/>
    </source>
</evidence>
<proteinExistence type="inferred from homology"/>
<dbReference type="PATRIC" id="fig|1283301.3.peg.1952"/>
<organism evidence="4 5">
    <name type="scientific">Streptomyces afghaniensis 772</name>
    <dbReference type="NCBI Taxonomy" id="1283301"/>
    <lineage>
        <taxon>Bacteria</taxon>
        <taxon>Bacillati</taxon>
        <taxon>Actinomycetota</taxon>
        <taxon>Actinomycetes</taxon>
        <taxon>Kitasatosporales</taxon>
        <taxon>Streptomycetaceae</taxon>
        <taxon>Streptomyces</taxon>
    </lineage>
</organism>
<accession>S4N238</accession>
<name>S4N238_9ACTN</name>
<evidence type="ECO:0000256" key="2">
    <source>
        <dbReference type="ARBA" id="ARBA00022598"/>
    </source>
</evidence>
<dbReference type="GO" id="GO:0031956">
    <property type="term" value="F:medium-chain fatty acid-CoA ligase activity"/>
    <property type="evidence" value="ECO:0007669"/>
    <property type="project" value="TreeGrafter"/>
</dbReference>
<dbReference type="EMBL" id="AOPY01001350">
    <property type="protein sequence ID" value="EPJ40947.1"/>
    <property type="molecule type" value="Genomic_DNA"/>
</dbReference>
<reference evidence="4 5" key="1">
    <citation type="submission" date="2013-02" db="EMBL/GenBank/DDBJ databases">
        <title>Draft Genome Sequence of Streptomyces afghaniensis, Which Produces Compounds of the Julimycin B-Complex.</title>
        <authorList>
            <person name="Gruening B.A."/>
            <person name="Praeg A."/>
            <person name="Erxleben A."/>
            <person name="Guenther S."/>
            <person name="Fiedler H.-P."/>
            <person name="Goodfellow M."/>
            <person name="Mueller M."/>
        </authorList>
    </citation>
    <scope>NUCLEOTIDE SEQUENCE [LARGE SCALE GENOMIC DNA]</scope>
    <source>
        <strain evidence="4 5">772</strain>
    </source>
</reference>
<protein>
    <submittedName>
        <fullName evidence="4">Putative Long-chain-fatty-acid--CoA ligase</fullName>
    </submittedName>
</protein>
<keyword evidence="5" id="KW-1185">Reference proteome</keyword>
<dbReference type="PANTHER" id="PTHR43201">
    <property type="entry name" value="ACYL-COA SYNTHETASE"/>
    <property type="match status" value="1"/>
</dbReference>
<dbReference type="GO" id="GO:0006631">
    <property type="term" value="P:fatty acid metabolic process"/>
    <property type="evidence" value="ECO:0007669"/>
    <property type="project" value="TreeGrafter"/>
</dbReference>
<dbReference type="Proteomes" id="UP000015001">
    <property type="component" value="Unassembled WGS sequence"/>
</dbReference>
<dbReference type="PANTHER" id="PTHR43201:SF5">
    <property type="entry name" value="MEDIUM-CHAIN ACYL-COA LIGASE ACSF2, MITOCHONDRIAL"/>
    <property type="match status" value="1"/>
</dbReference>
<feature type="domain" description="AMP-dependent synthetase/ligase" evidence="3">
    <location>
        <begin position="7"/>
        <end position="180"/>
    </location>
</feature>
<evidence type="ECO:0000256" key="1">
    <source>
        <dbReference type="ARBA" id="ARBA00006432"/>
    </source>
</evidence>
<gene>
    <name evidence="4" type="ORF">STAFG_1978</name>
</gene>
<dbReference type="InterPro" id="IPR000873">
    <property type="entry name" value="AMP-dep_synth/lig_dom"/>
</dbReference>
<dbReference type="SUPFAM" id="SSF56801">
    <property type="entry name" value="Acetyl-CoA synthetase-like"/>
    <property type="match status" value="1"/>
</dbReference>
<sequence>MAACYAPIFGLSPDDRLLWPLPLFHSFSHSLAILGVTAVGASARIAGDLLPPGGLRQELLTAHAGLGGPFTLLAGVPATYHRLLDSGGEAPSALRMCLVAGAPSGPALRAAVEETLGAPLLDAYGSTETCGMIAVNRPEGPRVDGSCGPPVPGTDVRVVDPLSGEDVPDGSEGEVWVRGPA</sequence>